<dbReference type="STRING" id="316057.RPD_0667"/>
<dbReference type="Gene3D" id="3.40.930.10">
    <property type="entry name" value="Mannitol-specific EII, Chain A"/>
    <property type="match status" value="1"/>
</dbReference>
<dbReference type="BioCyc" id="RPAL316057:RPD_RS03410-MONOMER"/>
<dbReference type="HOGENOM" id="CLU_072531_5_2_5"/>
<dbReference type="CDD" id="cd00211">
    <property type="entry name" value="PTS_IIA_fru"/>
    <property type="match status" value="1"/>
</dbReference>
<dbReference type="SUPFAM" id="SSF55804">
    <property type="entry name" value="Phoshotransferase/anion transport protein"/>
    <property type="match status" value="1"/>
</dbReference>
<reference evidence="2 3" key="1">
    <citation type="submission" date="2006-03" db="EMBL/GenBank/DDBJ databases">
        <title>Complete sequence of Rhodopseudomonas palustris BisB5.</title>
        <authorList>
            <consortium name="US DOE Joint Genome Institute"/>
            <person name="Copeland A."/>
            <person name="Lucas S."/>
            <person name="Lapidus A."/>
            <person name="Barry K."/>
            <person name="Detter J.C."/>
            <person name="Glavina del Rio T."/>
            <person name="Hammon N."/>
            <person name="Israni S."/>
            <person name="Dalin E."/>
            <person name="Tice H."/>
            <person name="Pitluck S."/>
            <person name="Chain P."/>
            <person name="Malfatti S."/>
            <person name="Shin M."/>
            <person name="Vergez L."/>
            <person name="Schmutz J."/>
            <person name="Larimer F."/>
            <person name="Land M."/>
            <person name="Hauser L."/>
            <person name="Pelletier D.A."/>
            <person name="Kyrpides N."/>
            <person name="Lykidis A."/>
            <person name="Oda Y."/>
            <person name="Harwood C.S."/>
            <person name="Richardson P."/>
        </authorList>
    </citation>
    <scope>NUCLEOTIDE SEQUENCE [LARGE SCALE GENOMIC DNA]</scope>
    <source>
        <strain evidence="2 3">BisB5</strain>
    </source>
</reference>
<dbReference type="KEGG" id="rpd:RPD_0667"/>
<dbReference type="AlphaFoldDB" id="Q13DD4"/>
<feature type="domain" description="PTS EIIA type-2" evidence="1">
    <location>
        <begin position="5"/>
        <end position="148"/>
    </location>
</feature>
<organism evidence="2 3">
    <name type="scientific">Rhodopseudomonas palustris (strain BisB5)</name>
    <dbReference type="NCBI Taxonomy" id="316057"/>
    <lineage>
        <taxon>Bacteria</taxon>
        <taxon>Pseudomonadati</taxon>
        <taxon>Pseudomonadota</taxon>
        <taxon>Alphaproteobacteria</taxon>
        <taxon>Hyphomicrobiales</taxon>
        <taxon>Nitrobacteraceae</taxon>
        <taxon>Rhodopseudomonas</taxon>
    </lineage>
</organism>
<proteinExistence type="predicted"/>
<evidence type="ECO:0000313" key="2">
    <source>
        <dbReference type="EMBL" id="ABE37905.1"/>
    </source>
</evidence>
<dbReference type="PANTHER" id="PTHR47738">
    <property type="entry name" value="PTS SYSTEM FRUCTOSE-LIKE EIIA COMPONENT-RELATED"/>
    <property type="match status" value="1"/>
</dbReference>
<dbReference type="PANTHER" id="PTHR47738:SF1">
    <property type="entry name" value="NITROGEN REGULATORY PROTEIN"/>
    <property type="match status" value="1"/>
</dbReference>
<dbReference type="GO" id="GO:0030295">
    <property type="term" value="F:protein kinase activator activity"/>
    <property type="evidence" value="ECO:0007669"/>
    <property type="project" value="TreeGrafter"/>
</dbReference>
<gene>
    <name evidence="2" type="ordered locus">RPD_0667</name>
</gene>
<evidence type="ECO:0000313" key="3">
    <source>
        <dbReference type="Proteomes" id="UP000001818"/>
    </source>
</evidence>
<accession>Q13DD4</accession>
<dbReference type="Pfam" id="PF00359">
    <property type="entry name" value="PTS_EIIA_2"/>
    <property type="match status" value="1"/>
</dbReference>
<dbReference type="EMBL" id="CP000283">
    <property type="protein sequence ID" value="ABE37905.1"/>
    <property type="molecule type" value="Genomic_DNA"/>
</dbReference>
<dbReference type="PROSITE" id="PS51094">
    <property type="entry name" value="PTS_EIIA_TYPE_2"/>
    <property type="match status" value="1"/>
</dbReference>
<dbReference type="Proteomes" id="UP000001818">
    <property type="component" value="Chromosome"/>
</dbReference>
<protein>
    <submittedName>
        <fullName evidence="2">PTS IIA-like nitrogen-regulatory protein PtsN</fullName>
    </submittedName>
</protein>
<dbReference type="InterPro" id="IPR002178">
    <property type="entry name" value="PTS_EIIA_type-2_dom"/>
</dbReference>
<evidence type="ECO:0000259" key="1">
    <source>
        <dbReference type="PROSITE" id="PS51094"/>
    </source>
</evidence>
<sequence>MKIADFLSPANVLFDLRGSDKSKLLADLSARAAAGVDLAPTQVAPYLIKREELGSTGIGEGVAIPHTRLPDLRRPFGLLAKLRTPVEFDAIDAQAVDIVFVLLLPAVADNAHLGEIALVARTFRSAETRERVRRAKDASQLYAAVSCA</sequence>
<dbReference type="eggNOG" id="COG1762">
    <property type="taxonomic scope" value="Bacteria"/>
</dbReference>
<dbReference type="InterPro" id="IPR016152">
    <property type="entry name" value="PTrfase/Anion_transptr"/>
</dbReference>
<dbReference type="InterPro" id="IPR051541">
    <property type="entry name" value="PTS_SugarTrans_NitroReg"/>
</dbReference>
<name>Q13DD4_RHOPS</name>